<dbReference type="SUPFAM" id="SSF102114">
    <property type="entry name" value="Radical SAM enzymes"/>
    <property type="match status" value="1"/>
</dbReference>
<dbReference type="EMBL" id="VSSQ01064414">
    <property type="protein sequence ID" value="MPN17317.1"/>
    <property type="molecule type" value="Genomic_DNA"/>
</dbReference>
<dbReference type="AlphaFoldDB" id="A0A645FS99"/>
<dbReference type="GO" id="GO:0002926">
    <property type="term" value="P:tRNA wobble base 5-methoxycarbonylmethyl-2-thiouridinylation"/>
    <property type="evidence" value="ECO:0007669"/>
    <property type="project" value="TreeGrafter"/>
</dbReference>
<accession>A0A645FS99</accession>
<reference evidence="7" key="1">
    <citation type="submission" date="2019-08" db="EMBL/GenBank/DDBJ databases">
        <authorList>
            <person name="Kucharzyk K."/>
            <person name="Murdoch R.W."/>
            <person name="Higgins S."/>
            <person name="Loffler F."/>
        </authorList>
    </citation>
    <scope>NUCLEOTIDE SEQUENCE</scope>
</reference>
<sequence length="192" mass="21739">MELATQKLRQYGFEIGLQMMTGLYGSSDEKDIQTAQKIMDLQPDTVRIYPTVVLENTYLETLYKQGIYQVPSLEETITLCAKLLLMFHQATIPVIRLGLHSGGNVEEGYVAGAYHPALKDLCEGVLYFKLASDEIEKQKIEKGALILEVHSRYLSAMIGQKKSNLLKFKEEGYDCAVKPNDLLGKYEVKIRR</sequence>
<evidence type="ECO:0000256" key="2">
    <source>
        <dbReference type="ARBA" id="ARBA00022691"/>
    </source>
</evidence>
<protein>
    <recommendedName>
        <fullName evidence="6">Radical SAM C-terminal extension domain-containing protein</fullName>
    </recommendedName>
</protein>
<evidence type="ECO:0000256" key="5">
    <source>
        <dbReference type="ARBA" id="ARBA00023014"/>
    </source>
</evidence>
<dbReference type="PANTHER" id="PTHR11135">
    <property type="entry name" value="HISTONE ACETYLTRANSFERASE-RELATED"/>
    <property type="match status" value="1"/>
</dbReference>
<dbReference type="Pfam" id="PF16199">
    <property type="entry name" value="Radical_SAM_C"/>
    <property type="match status" value="1"/>
</dbReference>
<evidence type="ECO:0000256" key="4">
    <source>
        <dbReference type="ARBA" id="ARBA00023004"/>
    </source>
</evidence>
<proteinExistence type="predicted"/>
<comment type="caution">
    <text evidence="7">The sequence shown here is derived from an EMBL/GenBank/DDBJ whole genome shotgun (WGS) entry which is preliminary data.</text>
</comment>
<evidence type="ECO:0000256" key="1">
    <source>
        <dbReference type="ARBA" id="ARBA00022485"/>
    </source>
</evidence>
<feature type="domain" description="Radical SAM C-terminal extension" evidence="6">
    <location>
        <begin position="43"/>
        <end position="121"/>
    </location>
</feature>
<dbReference type="GO" id="GO:0005737">
    <property type="term" value="C:cytoplasm"/>
    <property type="evidence" value="ECO:0007669"/>
    <property type="project" value="TreeGrafter"/>
</dbReference>
<organism evidence="7">
    <name type="scientific">bioreactor metagenome</name>
    <dbReference type="NCBI Taxonomy" id="1076179"/>
    <lineage>
        <taxon>unclassified sequences</taxon>
        <taxon>metagenomes</taxon>
        <taxon>ecological metagenomes</taxon>
    </lineage>
</organism>
<gene>
    <name evidence="7" type="ORF">SDC9_164670</name>
</gene>
<evidence type="ECO:0000256" key="3">
    <source>
        <dbReference type="ARBA" id="ARBA00022723"/>
    </source>
</evidence>
<dbReference type="Gene3D" id="3.20.20.70">
    <property type="entry name" value="Aldolase class I"/>
    <property type="match status" value="1"/>
</dbReference>
<keyword evidence="2" id="KW-0949">S-adenosyl-L-methionine</keyword>
<dbReference type="InterPro" id="IPR039661">
    <property type="entry name" value="ELP3"/>
</dbReference>
<dbReference type="InterPro" id="IPR032432">
    <property type="entry name" value="Radical_SAM_C"/>
</dbReference>
<dbReference type="PANTHER" id="PTHR11135:SF0">
    <property type="entry name" value="ELONGATOR COMPLEX PROTEIN 3"/>
    <property type="match status" value="1"/>
</dbReference>
<keyword evidence="1" id="KW-0004">4Fe-4S</keyword>
<keyword evidence="3" id="KW-0479">Metal-binding</keyword>
<dbReference type="InterPro" id="IPR058240">
    <property type="entry name" value="rSAM_sf"/>
</dbReference>
<dbReference type="GO" id="GO:0046872">
    <property type="term" value="F:metal ion binding"/>
    <property type="evidence" value="ECO:0007669"/>
    <property type="project" value="UniProtKB-KW"/>
</dbReference>
<keyword evidence="4" id="KW-0408">Iron</keyword>
<evidence type="ECO:0000313" key="7">
    <source>
        <dbReference type="EMBL" id="MPN17317.1"/>
    </source>
</evidence>
<keyword evidence="5" id="KW-0411">Iron-sulfur</keyword>
<dbReference type="InterPro" id="IPR013785">
    <property type="entry name" value="Aldolase_TIM"/>
</dbReference>
<dbReference type="GO" id="GO:0051539">
    <property type="term" value="F:4 iron, 4 sulfur cluster binding"/>
    <property type="evidence" value="ECO:0007669"/>
    <property type="project" value="UniProtKB-KW"/>
</dbReference>
<name>A0A645FS99_9ZZZZ</name>
<evidence type="ECO:0000259" key="6">
    <source>
        <dbReference type="Pfam" id="PF16199"/>
    </source>
</evidence>